<organism evidence="1">
    <name type="scientific">viral metagenome</name>
    <dbReference type="NCBI Taxonomy" id="1070528"/>
    <lineage>
        <taxon>unclassified sequences</taxon>
        <taxon>metagenomes</taxon>
        <taxon>organismal metagenomes</taxon>
    </lineage>
</organism>
<accession>A0A6C0JV55</accession>
<proteinExistence type="predicted"/>
<dbReference type="AlphaFoldDB" id="A0A6C0JV55"/>
<dbReference type="EMBL" id="MN740686">
    <property type="protein sequence ID" value="QHU07778.1"/>
    <property type="molecule type" value="Genomic_DNA"/>
</dbReference>
<protein>
    <submittedName>
        <fullName evidence="1">Uncharacterized protein</fullName>
    </submittedName>
</protein>
<sequence length="156" mass="18504">MDHKDLKNNISNVFNQMLLIIDKQKKLDDENNELRDFMLYILDLLIVLKKKSLSVSEMDVNPEGILKRKAKSEGGSPSFNVDSILKRFYATFPKEMVDLIDIDTDIYSKIGNIWFENKILKKIKLYYEIDHEFENQEQFDNFMKITIEPENEDLNF</sequence>
<reference evidence="1" key="1">
    <citation type="journal article" date="2020" name="Nature">
        <title>Giant virus diversity and host interactions through global metagenomics.</title>
        <authorList>
            <person name="Schulz F."/>
            <person name="Roux S."/>
            <person name="Paez-Espino D."/>
            <person name="Jungbluth S."/>
            <person name="Walsh D.A."/>
            <person name="Denef V.J."/>
            <person name="McMahon K.D."/>
            <person name="Konstantinidis K.T."/>
            <person name="Eloe-Fadrosh E.A."/>
            <person name="Kyrpides N.C."/>
            <person name="Woyke T."/>
        </authorList>
    </citation>
    <scope>NUCLEOTIDE SEQUENCE</scope>
    <source>
        <strain evidence="1">GVMAG-S-1041349-163</strain>
    </source>
</reference>
<evidence type="ECO:0000313" key="1">
    <source>
        <dbReference type="EMBL" id="QHU07778.1"/>
    </source>
</evidence>
<name>A0A6C0JV55_9ZZZZ</name>